<organism evidence="2">
    <name type="scientific">freshwater metagenome</name>
    <dbReference type="NCBI Taxonomy" id="449393"/>
    <lineage>
        <taxon>unclassified sequences</taxon>
        <taxon>metagenomes</taxon>
        <taxon>ecological metagenomes</taxon>
    </lineage>
</organism>
<name>A0A6J6QTR9_9ZZZZ</name>
<feature type="domain" description="tRNA wybutosine-synthesis" evidence="1">
    <location>
        <begin position="31"/>
        <end position="82"/>
    </location>
</feature>
<evidence type="ECO:0000259" key="1">
    <source>
        <dbReference type="Pfam" id="PF08608"/>
    </source>
</evidence>
<dbReference type="Pfam" id="PF08608">
    <property type="entry name" value="Wyosine_form"/>
    <property type="match status" value="1"/>
</dbReference>
<proteinExistence type="predicted"/>
<gene>
    <name evidence="2" type="ORF">UFOPK2579_01555</name>
</gene>
<evidence type="ECO:0000313" key="2">
    <source>
        <dbReference type="EMBL" id="CAB4712993.1"/>
    </source>
</evidence>
<dbReference type="AlphaFoldDB" id="A0A6J6QTR9"/>
<accession>A0A6J6QTR9</accession>
<dbReference type="EMBL" id="CAEZXR010000183">
    <property type="protein sequence ID" value="CAB4712993.1"/>
    <property type="molecule type" value="Genomic_DNA"/>
</dbReference>
<dbReference type="InterPro" id="IPR013917">
    <property type="entry name" value="tRNA_wybutosine-synth"/>
</dbReference>
<sequence>MPEPTDRVKHVAHLGVRTRDFSFGVHELTPPGEEFHVELTAPSGASWTWGPSEAAQTVRGSAYDFALLVTQRVHRDDTDLVAVGEDAERWLRIAQAFAGPVGAGRAKK</sequence>
<reference evidence="2" key="1">
    <citation type="submission" date="2020-05" db="EMBL/GenBank/DDBJ databases">
        <authorList>
            <person name="Chiriac C."/>
            <person name="Salcher M."/>
            <person name="Ghai R."/>
            <person name="Kavagutti S V."/>
        </authorList>
    </citation>
    <scope>NUCLEOTIDE SEQUENCE</scope>
</reference>
<protein>
    <submittedName>
        <fullName evidence="2">Unannotated protein</fullName>
    </submittedName>
</protein>